<dbReference type="Pfam" id="PF08240">
    <property type="entry name" value="ADH_N"/>
    <property type="match status" value="1"/>
</dbReference>
<dbReference type="InterPro" id="IPR013149">
    <property type="entry name" value="ADH-like_C"/>
</dbReference>
<feature type="domain" description="Enoyl reductase (ER)" evidence="8">
    <location>
        <begin position="15"/>
        <end position="345"/>
    </location>
</feature>
<proteinExistence type="inferred from homology"/>
<comment type="catalytic activity">
    <reaction evidence="6">
        <text>a primary alcohol + NADP(+) = an aldehyde + NADPH + H(+)</text>
        <dbReference type="Rhea" id="RHEA:15937"/>
        <dbReference type="ChEBI" id="CHEBI:15378"/>
        <dbReference type="ChEBI" id="CHEBI:15734"/>
        <dbReference type="ChEBI" id="CHEBI:17478"/>
        <dbReference type="ChEBI" id="CHEBI:57783"/>
        <dbReference type="ChEBI" id="CHEBI:58349"/>
        <dbReference type="EC" id="1.1.1.2"/>
    </reaction>
</comment>
<evidence type="ECO:0000256" key="5">
    <source>
        <dbReference type="ARBA" id="ARBA00024074"/>
    </source>
</evidence>
<dbReference type="InterPro" id="IPR011032">
    <property type="entry name" value="GroES-like_sf"/>
</dbReference>
<dbReference type="Gene3D" id="3.90.180.10">
    <property type="entry name" value="Medium-chain alcohol dehydrogenases, catalytic domain"/>
    <property type="match status" value="1"/>
</dbReference>
<dbReference type="RefSeq" id="WP_207008328.1">
    <property type="nucleotide sequence ID" value="NZ_CP022295.1"/>
</dbReference>
<keyword evidence="2 7" id="KW-0479">Metal-binding</keyword>
<gene>
    <name evidence="9" type="ORF">CFH99_02240</name>
</gene>
<dbReference type="EC" id="1.1.1.2" evidence="5"/>
<evidence type="ECO:0000256" key="3">
    <source>
        <dbReference type="ARBA" id="ARBA00022833"/>
    </source>
</evidence>
<sequence>MSYDRTQVKAYAAHASSEPLVPTLIERRDVGANDVLIAIEFAGICHSDIHTVRGDWGRQPYPVVPGHEIVGIVAEVGSGVTRHRVGDRVGVGCLVNSCRTCVNCEAGNEHFCLNGAVGTYAATDRDGTTTQGGYSTHVVVDEHFALSVPDGLDPAAAAPLLCAGITTYSPLRHWNAGPGRKVAVVGLGGLGHMGVKLAHAMGAEVTVLSQSLKKQEDAARLGADHYYATSDPATFDVLAGSFDLVLNTVSASIDADAYLRLLAVDGALVNVGAPPAPFSVAAMSLIYGRHTFAGSMIGGIPETQEMLDFCAEHGIGADIEMIAADGINEAYERVLASDVRYRFVIDAATLA</sequence>
<evidence type="ECO:0000259" key="8">
    <source>
        <dbReference type="SMART" id="SM00829"/>
    </source>
</evidence>
<organism evidence="9 10">
    <name type="scientific">Nocardioides aromaticivorans</name>
    <dbReference type="NCBI Taxonomy" id="200618"/>
    <lineage>
        <taxon>Bacteria</taxon>
        <taxon>Bacillati</taxon>
        <taxon>Actinomycetota</taxon>
        <taxon>Actinomycetes</taxon>
        <taxon>Propionibacteriales</taxon>
        <taxon>Nocardioidaceae</taxon>
        <taxon>Nocardioides</taxon>
    </lineage>
</organism>
<evidence type="ECO:0000313" key="9">
    <source>
        <dbReference type="EMBL" id="QSR24438.1"/>
    </source>
</evidence>
<keyword evidence="4" id="KW-0560">Oxidoreductase</keyword>
<dbReference type="PROSITE" id="PS00059">
    <property type="entry name" value="ADH_ZINC"/>
    <property type="match status" value="1"/>
</dbReference>
<accession>A0ABX7PER7</accession>
<evidence type="ECO:0000256" key="7">
    <source>
        <dbReference type="RuleBase" id="RU361277"/>
    </source>
</evidence>
<evidence type="ECO:0000256" key="1">
    <source>
        <dbReference type="ARBA" id="ARBA00001947"/>
    </source>
</evidence>
<dbReference type="PANTHER" id="PTHR42683">
    <property type="entry name" value="ALDEHYDE REDUCTASE"/>
    <property type="match status" value="1"/>
</dbReference>
<dbReference type="InterPro" id="IPR047109">
    <property type="entry name" value="CAD-like"/>
</dbReference>
<dbReference type="InterPro" id="IPR020843">
    <property type="entry name" value="ER"/>
</dbReference>
<dbReference type="SUPFAM" id="SSF51735">
    <property type="entry name" value="NAD(P)-binding Rossmann-fold domains"/>
    <property type="match status" value="1"/>
</dbReference>
<dbReference type="EMBL" id="CP022295">
    <property type="protein sequence ID" value="QSR24438.1"/>
    <property type="molecule type" value="Genomic_DNA"/>
</dbReference>
<dbReference type="CDD" id="cd05283">
    <property type="entry name" value="CAD1"/>
    <property type="match status" value="1"/>
</dbReference>
<keyword evidence="3 7" id="KW-0862">Zinc</keyword>
<dbReference type="InterPro" id="IPR036291">
    <property type="entry name" value="NAD(P)-bd_dom_sf"/>
</dbReference>
<comment type="similarity">
    <text evidence="7">Belongs to the zinc-containing alcohol dehydrogenase family.</text>
</comment>
<dbReference type="InterPro" id="IPR002328">
    <property type="entry name" value="ADH_Zn_CS"/>
</dbReference>
<keyword evidence="10" id="KW-1185">Reference proteome</keyword>
<dbReference type="Proteomes" id="UP000662818">
    <property type="component" value="Chromosome"/>
</dbReference>
<evidence type="ECO:0000313" key="10">
    <source>
        <dbReference type="Proteomes" id="UP000662818"/>
    </source>
</evidence>
<evidence type="ECO:0000256" key="2">
    <source>
        <dbReference type="ARBA" id="ARBA00022723"/>
    </source>
</evidence>
<name>A0ABX7PER7_9ACTN</name>
<comment type="cofactor">
    <cofactor evidence="1 7">
        <name>Zn(2+)</name>
        <dbReference type="ChEBI" id="CHEBI:29105"/>
    </cofactor>
</comment>
<dbReference type="SMART" id="SM00829">
    <property type="entry name" value="PKS_ER"/>
    <property type="match status" value="1"/>
</dbReference>
<reference evidence="9 10" key="1">
    <citation type="submission" date="2017-06" db="EMBL/GenBank/DDBJ databases">
        <title>Complete Genome Sequence of the Soil Carbazole-Degrading Bacterium Nocardioides aromaticivorans IC177.</title>
        <authorList>
            <person name="Vejarano F."/>
            <person name="Suzuki-Minakuchi C."/>
            <person name="Ohtsubo Y."/>
            <person name="Tsuda M."/>
            <person name="Okada K."/>
            <person name="Nojiri H."/>
        </authorList>
    </citation>
    <scope>NUCLEOTIDE SEQUENCE [LARGE SCALE GENOMIC DNA]</scope>
    <source>
        <strain evidence="9 10">IC177</strain>
    </source>
</reference>
<dbReference type="Gene3D" id="3.40.50.720">
    <property type="entry name" value="NAD(P)-binding Rossmann-like Domain"/>
    <property type="match status" value="1"/>
</dbReference>
<dbReference type="SUPFAM" id="SSF50129">
    <property type="entry name" value="GroES-like"/>
    <property type="match status" value="1"/>
</dbReference>
<dbReference type="Pfam" id="PF00107">
    <property type="entry name" value="ADH_zinc_N"/>
    <property type="match status" value="1"/>
</dbReference>
<evidence type="ECO:0000256" key="4">
    <source>
        <dbReference type="ARBA" id="ARBA00023002"/>
    </source>
</evidence>
<dbReference type="InterPro" id="IPR013154">
    <property type="entry name" value="ADH-like_N"/>
</dbReference>
<protein>
    <recommendedName>
        <fullName evidence="5">alcohol dehydrogenase (NADP(+))</fullName>
        <ecNumber evidence="5">1.1.1.2</ecNumber>
    </recommendedName>
</protein>
<evidence type="ECO:0000256" key="6">
    <source>
        <dbReference type="ARBA" id="ARBA00048262"/>
    </source>
</evidence>